<organism evidence="19 20">
    <name type="scientific">Microlunatus soli</name>
    <dbReference type="NCBI Taxonomy" id="630515"/>
    <lineage>
        <taxon>Bacteria</taxon>
        <taxon>Bacillati</taxon>
        <taxon>Actinomycetota</taxon>
        <taxon>Actinomycetes</taxon>
        <taxon>Propionibacteriales</taxon>
        <taxon>Propionibacteriaceae</taxon>
        <taxon>Microlunatus</taxon>
    </lineage>
</organism>
<dbReference type="EMBL" id="LT629772">
    <property type="protein sequence ID" value="SDT47254.1"/>
    <property type="molecule type" value="Genomic_DNA"/>
</dbReference>
<keyword evidence="7 17" id="KW-0808">Transferase</keyword>
<feature type="binding site" evidence="17">
    <location>
        <position position="73"/>
    </location>
    <ligand>
        <name>a CDP-1,2-diacyl-sn-glycerol</name>
        <dbReference type="ChEBI" id="CHEBI:58332"/>
    </ligand>
</feature>
<evidence type="ECO:0000256" key="7">
    <source>
        <dbReference type="ARBA" id="ARBA00022679"/>
    </source>
</evidence>
<dbReference type="RefSeq" id="WP_091531255.1">
    <property type="nucleotide sequence ID" value="NZ_LT629772.1"/>
</dbReference>
<sequence length="223" mass="23494">MLERFRAAWTKVIAPIAAFFVRHNVSPDVITVVGTLGVVVGAAVCYPQGWLWQGTVIIVLFVFADMVDGQMARSTGRASTWGAFLDSSLDRLGDGAVFGGIALYFIHGAVLDGRQVAFGLETIWTAVTLWALVMGQVTSYVKARAEALGFDAGGGLAARADRLLIILFGALVGGLGVPYVLELAVTALAVMSTLTVFQRIAKVYRQAQHQAPPAEQGPSGAGA</sequence>
<evidence type="ECO:0000256" key="17">
    <source>
        <dbReference type="HAMAP-Rule" id="MF_02241"/>
    </source>
</evidence>
<evidence type="ECO:0000313" key="20">
    <source>
        <dbReference type="Proteomes" id="UP000199103"/>
    </source>
</evidence>
<evidence type="ECO:0000256" key="1">
    <source>
        <dbReference type="ARBA" id="ARBA00004651"/>
    </source>
</evidence>
<comment type="cofactor">
    <cofactor evidence="17">
        <name>Mg(2+)</name>
        <dbReference type="ChEBI" id="CHEBI:18420"/>
    </cofactor>
    <text evidence="17">Contains a di-nuclear catalytic Mg(2+) center.</text>
</comment>
<dbReference type="InterPro" id="IPR044268">
    <property type="entry name" value="PIP_synthase_PgsA1"/>
</dbReference>
<feature type="binding site" evidence="17">
    <location>
        <position position="65"/>
    </location>
    <ligand>
        <name>Mg(2+)</name>
        <dbReference type="ChEBI" id="CHEBI:18420"/>
        <label>2</label>
    </ligand>
</feature>
<dbReference type="InterPro" id="IPR048254">
    <property type="entry name" value="CDP_ALCOHOL_P_TRANSF_CS"/>
</dbReference>
<comment type="catalytic activity">
    <reaction evidence="13 17">
        <text>1,2-di-(9Z-octadecenoyl)-sn-glycero-3-cytidine-5'-diphosphate + 1D-myo-inositol 3-phosphate = 1,2-di-(9Z-octadecenoyl)-sn-glycero-3-phospho-(1D-myo-inositol-3-phosphate) + CMP + H(+)</text>
        <dbReference type="Rhea" id="RHEA:61216"/>
        <dbReference type="ChEBI" id="CHEBI:15378"/>
        <dbReference type="ChEBI" id="CHEBI:58401"/>
        <dbReference type="ChEBI" id="CHEBI:60377"/>
        <dbReference type="ChEBI" id="CHEBI:85356"/>
        <dbReference type="ChEBI" id="CHEBI:144472"/>
    </reaction>
</comment>
<feature type="binding site" evidence="17">
    <location>
        <position position="65"/>
    </location>
    <ligand>
        <name>Mg(2+)</name>
        <dbReference type="ChEBI" id="CHEBI:18420"/>
        <label>1</label>
    </ligand>
</feature>
<feature type="binding site" evidence="17">
    <location>
        <position position="79"/>
    </location>
    <ligand>
        <name>a CDP-1,2-diacyl-sn-glycerol</name>
        <dbReference type="ChEBI" id="CHEBI:58332"/>
    </ligand>
</feature>
<proteinExistence type="inferred from homology"/>
<feature type="transmembrane region" description="Helical" evidence="17">
    <location>
        <begin position="92"/>
        <end position="111"/>
    </location>
</feature>
<evidence type="ECO:0000256" key="4">
    <source>
        <dbReference type="ARBA" id="ARBA00010441"/>
    </source>
</evidence>
<feature type="active site" description="Proton acceptor" evidence="17">
    <location>
        <position position="90"/>
    </location>
</feature>
<dbReference type="UniPathway" id="UPA00220"/>
<evidence type="ECO:0000256" key="12">
    <source>
        <dbReference type="ARBA" id="ARBA00023136"/>
    </source>
</evidence>
<feature type="transmembrane region" description="Helical" evidence="17">
    <location>
        <begin position="123"/>
        <end position="141"/>
    </location>
</feature>
<feature type="binding site" evidence="17">
    <location>
        <begin position="28"/>
        <end position="31"/>
    </location>
    <ligand>
        <name>a CDP-1,2-diacyl-sn-glycerol</name>
        <dbReference type="ChEBI" id="CHEBI:58332"/>
    </ligand>
</feature>
<evidence type="ECO:0000313" key="19">
    <source>
        <dbReference type="EMBL" id="SDT47254.1"/>
    </source>
</evidence>
<feature type="transmembrane region" description="Helical" evidence="17">
    <location>
        <begin position="25"/>
        <end position="44"/>
    </location>
</feature>
<comment type="catalytic activity">
    <reaction evidence="16 17">
        <text>a CDP-1,2-diacyl-sn-glycerol + 1D-myo-inositol 3-phosphate = a 1,2-diacyl-sn-glycero-3-phospho-(1D-myo-inositol-3-phosphate) + CMP + H(+)</text>
        <dbReference type="Rhea" id="RHEA:60504"/>
        <dbReference type="ChEBI" id="CHEBI:15378"/>
        <dbReference type="ChEBI" id="CHEBI:58088"/>
        <dbReference type="ChEBI" id="CHEBI:58332"/>
        <dbReference type="ChEBI" id="CHEBI:58401"/>
        <dbReference type="ChEBI" id="CHEBI:60377"/>
    </reaction>
</comment>
<comment type="function">
    <text evidence="17">Catalyzes the conjugation of the 1'-hydroxyl group of D-myo-inositol-3-phosphate (also named L-myo-inositol-1-phosphate) with a lipid tail of cytidine diphosphate diacylglycerol (CDP-DAG), forming phosphatidylinositol phosphate (PIP) and CMP. PIP is a precursor of phosphatidylinositol (PI) which is an essential lipid required for cell wall formation.</text>
</comment>
<comment type="caution">
    <text evidence="17">Lacks conserved residue(s) required for the propagation of feature annotation.</text>
</comment>
<evidence type="ECO:0000256" key="8">
    <source>
        <dbReference type="ARBA" id="ARBA00022692"/>
    </source>
</evidence>
<evidence type="ECO:0000256" key="13">
    <source>
        <dbReference type="ARBA" id="ARBA00023935"/>
    </source>
</evidence>
<keyword evidence="17" id="KW-0443">Lipid metabolism</keyword>
<dbReference type="Gene3D" id="1.20.120.1760">
    <property type="match status" value="1"/>
</dbReference>
<evidence type="ECO:0000256" key="6">
    <source>
        <dbReference type="ARBA" id="ARBA00022475"/>
    </source>
</evidence>
<name>A0A1H2AN27_9ACTN</name>
<keyword evidence="9 17" id="KW-0479">Metal-binding</keyword>
<evidence type="ECO:0000256" key="11">
    <source>
        <dbReference type="ARBA" id="ARBA00022989"/>
    </source>
</evidence>
<evidence type="ECO:0000256" key="5">
    <source>
        <dbReference type="ARBA" id="ARBA00011738"/>
    </source>
</evidence>
<feature type="binding site" evidence="17">
    <location>
        <position position="90"/>
    </location>
    <ligand>
        <name>Mg(2+)</name>
        <dbReference type="ChEBI" id="CHEBI:18420"/>
        <label>2</label>
    </ligand>
</feature>
<comment type="pathway">
    <text evidence="2 17">Phospholipid metabolism; phosphatidylinositol phosphate biosynthesis.</text>
</comment>
<dbReference type="GO" id="GO:0016780">
    <property type="term" value="F:phosphotransferase activity, for other substituted phosphate groups"/>
    <property type="evidence" value="ECO:0007669"/>
    <property type="project" value="UniProtKB-UniRule"/>
</dbReference>
<dbReference type="GO" id="GO:0005886">
    <property type="term" value="C:plasma membrane"/>
    <property type="evidence" value="ECO:0007669"/>
    <property type="project" value="UniProtKB-SubCell"/>
</dbReference>
<evidence type="ECO:0000256" key="14">
    <source>
        <dbReference type="ARBA" id="ARBA00024082"/>
    </source>
</evidence>
<keyword evidence="17" id="KW-0594">Phospholipid biosynthesis</keyword>
<dbReference type="AlphaFoldDB" id="A0A1H2AN27"/>
<dbReference type="STRING" id="630515.SAMN04489812_6072"/>
<keyword evidence="17" id="KW-1208">Phospholipid metabolism</keyword>
<comment type="subunit">
    <text evidence="5 17">Homodimer.</text>
</comment>
<keyword evidence="20" id="KW-1185">Reference proteome</keyword>
<gene>
    <name evidence="19" type="ORF">SAMN04489812_6072</name>
</gene>
<keyword evidence="10 17" id="KW-0460">Magnesium</keyword>
<dbReference type="OrthoDB" id="116551at2"/>
<feature type="binding site" evidence="17">
    <location>
        <position position="86"/>
    </location>
    <ligand>
        <name>Mg(2+)</name>
        <dbReference type="ChEBI" id="CHEBI:18420"/>
        <label>1</label>
    </ligand>
</feature>
<dbReference type="InterPro" id="IPR043130">
    <property type="entry name" value="CDP-OH_PTrfase_TM_dom"/>
</dbReference>
<dbReference type="InterPro" id="IPR000462">
    <property type="entry name" value="CDP-OH_P_trans"/>
</dbReference>
<keyword evidence="17" id="KW-0444">Lipid biosynthesis</keyword>
<evidence type="ECO:0000256" key="9">
    <source>
        <dbReference type="ARBA" id="ARBA00022723"/>
    </source>
</evidence>
<evidence type="ECO:0000256" key="3">
    <source>
        <dbReference type="ARBA" id="ARBA00005189"/>
    </source>
</evidence>
<protein>
    <recommendedName>
        <fullName evidence="14 17">Phosphatidylinositol phosphate synthase</fullName>
        <shortName evidence="17">PIP synthase</shortName>
        <ecNumber evidence="17">2.7.8.-</ecNumber>
    </recommendedName>
    <alternativeName>
        <fullName evidence="15 17">CDP-diacylglycerol--D-myo-inositol-3-phosphate 3-phosphatidyltransferase</fullName>
    </alternativeName>
</protein>
<keyword evidence="8 17" id="KW-0812">Transmembrane</keyword>
<evidence type="ECO:0000256" key="18">
    <source>
        <dbReference type="RuleBase" id="RU003750"/>
    </source>
</evidence>
<accession>A0A1H2AN27</accession>
<dbReference type="GO" id="GO:0008654">
    <property type="term" value="P:phospholipid biosynthetic process"/>
    <property type="evidence" value="ECO:0007669"/>
    <property type="project" value="UniProtKB-UniRule"/>
</dbReference>
<keyword evidence="11 17" id="KW-1133">Transmembrane helix</keyword>
<dbReference type="PROSITE" id="PS00379">
    <property type="entry name" value="CDP_ALCOHOL_P_TRANSF"/>
    <property type="match status" value="1"/>
</dbReference>
<evidence type="ECO:0000256" key="10">
    <source>
        <dbReference type="ARBA" id="ARBA00022842"/>
    </source>
</evidence>
<comment type="pathway">
    <text evidence="3">Lipid metabolism.</text>
</comment>
<dbReference type="Proteomes" id="UP000199103">
    <property type="component" value="Chromosome I"/>
</dbReference>
<dbReference type="Pfam" id="PF01066">
    <property type="entry name" value="CDP-OH_P_transf"/>
    <property type="match status" value="1"/>
</dbReference>
<reference evidence="19 20" key="1">
    <citation type="submission" date="2016-10" db="EMBL/GenBank/DDBJ databases">
        <authorList>
            <person name="de Groot N.N."/>
        </authorList>
    </citation>
    <scope>NUCLEOTIDE SEQUENCE [LARGE SCALE GENOMIC DNA]</scope>
    <source>
        <strain evidence="19 20">DSM 21800</strain>
    </source>
</reference>
<feature type="binding site" evidence="17">
    <location>
        <position position="86"/>
    </location>
    <ligand>
        <name>Mg(2+)</name>
        <dbReference type="ChEBI" id="CHEBI:18420"/>
        <label>2</label>
    </ligand>
</feature>
<evidence type="ECO:0000256" key="16">
    <source>
        <dbReference type="ARBA" id="ARBA00048865"/>
    </source>
</evidence>
<keyword evidence="6 17" id="KW-1003">Cell membrane</keyword>
<dbReference type="NCBIfam" id="NF045883">
    <property type="entry name" value="PIPSynth"/>
    <property type="match status" value="1"/>
</dbReference>
<evidence type="ECO:0000256" key="2">
    <source>
        <dbReference type="ARBA" id="ARBA00004805"/>
    </source>
</evidence>
<dbReference type="HAMAP" id="MF_02241">
    <property type="entry name" value="PIP_synthase"/>
    <property type="match status" value="1"/>
</dbReference>
<comment type="similarity">
    <text evidence="4 17 18">Belongs to the CDP-alcohol phosphatidyltransferase class-I family.</text>
</comment>
<keyword evidence="12 17" id="KW-0472">Membrane</keyword>
<dbReference type="GO" id="GO:0000287">
    <property type="term" value="F:magnesium ion binding"/>
    <property type="evidence" value="ECO:0007669"/>
    <property type="project" value="UniProtKB-UniRule"/>
</dbReference>
<feature type="binding site" evidence="17">
    <location>
        <position position="68"/>
    </location>
    <ligand>
        <name>Mg(2+)</name>
        <dbReference type="ChEBI" id="CHEBI:18420"/>
        <label>1</label>
    </ligand>
</feature>
<evidence type="ECO:0000256" key="15">
    <source>
        <dbReference type="ARBA" id="ARBA00033137"/>
    </source>
</evidence>
<feature type="binding site" evidence="17">
    <location>
        <position position="69"/>
    </location>
    <ligand>
        <name>a CDP-1,2-diacyl-sn-glycerol</name>
        <dbReference type="ChEBI" id="CHEBI:58332"/>
    </ligand>
</feature>
<comment type="subcellular location">
    <subcellularLocation>
        <location evidence="1 17">Cell membrane</location>
        <topology evidence="1 17">Multi-pass membrane protein</topology>
    </subcellularLocation>
</comment>
<dbReference type="EC" id="2.7.8.-" evidence="17"/>
<feature type="transmembrane region" description="Helical" evidence="17">
    <location>
        <begin position="162"/>
        <end position="181"/>
    </location>
</feature>